<dbReference type="InterPro" id="IPR000152">
    <property type="entry name" value="EGF-type_Asp/Asn_hydroxyl_site"/>
</dbReference>
<keyword evidence="10" id="KW-1185">Reference proteome</keyword>
<organism evidence="9 10">
    <name type="scientific">Struthio camelus australis</name>
    <dbReference type="NCBI Taxonomy" id="441894"/>
    <lineage>
        <taxon>Eukaryota</taxon>
        <taxon>Metazoa</taxon>
        <taxon>Chordata</taxon>
        <taxon>Craniata</taxon>
        <taxon>Vertebrata</taxon>
        <taxon>Euteleostomi</taxon>
        <taxon>Archelosauria</taxon>
        <taxon>Archosauria</taxon>
        <taxon>Dinosauria</taxon>
        <taxon>Saurischia</taxon>
        <taxon>Theropoda</taxon>
        <taxon>Coelurosauria</taxon>
        <taxon>Aves</taxon>
        <taxon>Palaeognathae</taxon>
        <taxon>Struthioniformes</taxon>
        <taxon>Struthionidae</taxon>
        <taxon>Struthio</taxon>
    </lineage>
</organism>
<proteinExistence type="predicted"/>
<dbReference type="SMART" id="SM00179">
    <property type="entry name" value="EGF_CA"/>
    <property type="match status" value="1"/>
</dbReference>
<evidence type="ECO:0000313" key="10">
    <source>
        <dbReference type="Proteomes" id="UP000053584"/>
    </source>
</evidence>
<evidence type="ECO:0000256" key="1">
    <source>
        <dbReference type="ARBA" id="ARBA00022536"/>
    </source>
</evidence>
<name>A0A093KAY0_STRCA</name>
<dbReference type="GO" id="GO:0005509">
    <property type="term" value="F:calcium ion binding"/>
    <property type="evidence" value="ECO:0007669"/>
    <property type="project" value="InterPro"/>
</dbReference>
<dbReference type="CDD" id="cd00054">
    <property type="entry name" value="EGF_CA"/>
    <property type="match status" value="1"/>
</dbReference>
<comment type="caution">
    <text evidence="5">Lacks conserved residue(s) required for the propagation of feature annotation.</text>
</comment>
<dbReference type="SUPFAM" id="SSF57196">
    <property type="entry name" value="EGF/Laminin"/>
    <property type="match status" value="1"/>
</dbReference>
<dbReference type="InterPro" id="IPR018097">
    <property type="entry name" value="EGF_Ca-bd_CS"/>
</dbReference>
<protein>
    <recommendedName>
        <fullName evidence="8">EGF-like domain-containing protein</fullName>
    </recommendedName>
</protein>
<evidence type="ECO:0000256" key="6">
    <source>
        <dbReference type="SAM" id="MobiDB-lite"/>
    </source>
</evidence>
<dbReference type="EMBL" id="KL206950">
    <property type="protein sequence ID" value="KFV87474.1"/>
    <property type="molecule type" value="Genomic_DNA"/>
</dbReference>
<dbReference type="AlphaFoldDB" id="A0A093KAY0"/>
<evidence type="ECO:0000256" key="7">
    <source>
        <dbReference type="SAM" id="Phobius"/>
    </source>
</evidence>
<accession>A0A093KAY0</accession>
<feature type="transmembrane region" description="Helical" evidence="7">
    <location>
        <begin position="90"/>
        <end position="112"/>
    </location>
</feature>
<keyword evidence="7" id="KW-1133">Transmembrane helix</keyword>
<feature type="non-terminal residue" evidence="9">
    <location>
        <position position="184"/>
    </location>
</feature>
<dbReference type="Proteomes" id="UP000053584">
    <property type="component" value="Unassembled WGS sequence"/>
</dbReference>
<gene>
    <name evidence="9" type="ORF">N308_08521</name>
</gene>
<feature type="non-terminal residue" evidence="9">
    <location>
        <position position="1"/>
    </location>
</feature>
<keyword evidence="7" id="KW-0812">Transmembrane</keyword>
<sequence length="184" mass="19911">LSLALQSQLQELLGTSVGAERPRLVSLFVEDVNECNLGLCGEEADCFNGVGTYLCRCKKDYEDHSPTKSGTLCIPAPRSGISFFFRHPEVLVGAAVSSVLVLLVAVGILCGVARQRRPTGDPCPEEPGAQSEESSPVAVVMELNHLDDCLRLEPFQLKVRARPPDWISQARASPGQAYGVFIEQ</sequence>
<keyword evidence="1 5" id="KW-0245">EGF-like domain</keyword>
<keyword evidence="3" id="KW-0677">Repeat</keyword>
<evidence type="ECO:0000313" key="9">
    <source>
        <dbReference type="EMBL" id="KFV87474.1"/>
    </source>
</evidence>
<dbReference type="InterPro" id="IPR000742">
    <property type="entry name" value="EGF"/>
</dbReference>
<dbReference type="Gene3D" id="2.10.25.10">
    <property type="entry name" value="Laminin"/>
    <property type="match status" value="1"/>
</dbReference>
<evidence type="ECO:0000256" key="3">
    <source>
        <dbReference type="ARBA" id="ARBA00022737"/>
    </source>
</evidence>
<evidence type="ECO:0000256" key="2">
    <source>
        <dbReference type="ARBA" id="ARBA00022729"/>
    </source>
</evidence>
<keyword evidence="2" id="KW-0732">Signal</keyword>
<dbReference type="FunFam" id="2.10.25.10:FF:000038">
    <property type="entry name" value="Fibrillin 2"/>
    <property type="match status" value="1"/>
</dbReference>
<dbReference type="PROSITE" id="PS01187">
    <property type="entry name" value="EGF_CA"/>
    <property type="match status" value="1"/>
</dbReference>
<feature type="domain" description="EGF-like" evidence="8">
    <location>
        <begin position="31"/>
        <end position="67"/>
    </location>
</feature>
<dbReference type="PROSITE" id="PS50026">
    <property type="entry name" value="EGF_3"/>
    <property type="match status" value="1"/>
</dbReference>
<evidence type="ECO:0000259" key="8">
    <source>
        <dbReference type="PROSITE" id="PS50026"/>
    </source>
</evidence>
<dbReference type="InterPro" id="IPR049883">
    <property type="entry name" value="NOTCH1_EGF-like"/>
</dbReference>
<keyword evidence="4" id="KW-1015">Disulfide bond</keyword>
<dbReference type="PROSITE" id="PS00010">
    <property type="entry name" value="ASX_HYDROXYL"/>
    <property type="match status" value="1"/>
</dbReference>
<keyword evidence="7" id="KW-0472">Membrane</keyword>
<reference evidence="9 10" key="1">
    <citation type="submission" date="2014-04" db="EMBL/GenBank/DDBJ databases">
        <title>Genome evolution of avian class.</title>
        <authorList>
            <person name="Zhang G."/>
            <person name="Li C."/>
        </authorList>
    </citation>
    <scope>NUCLEOTIDE SEQUENCE [LARGE SCALE GENOMIC DNA]</scope>
    <source>
        <strain evidence="9">BGI_N308</strain>
    </source>
</reference>
<dbReference type="Pfam" id="PF07645">
    <property type="entry name" value="EGF_CA"/>
    <property type="match status" value="1"/>
</dbReference>
<evidence type="ECO:0000256" key="5">
    <source>
        <dbReference type="PROSITE-ProRule" id="PRU00076"/>
    </source>
</evidence>
<feature type="region of interest" description="Disordered" evidence="6">
    <location>
        <begin position="116"/>
        <end position="135"/>
    </location>
</feature>
<evidence type="ECO:0000256" key="4">
    <source>
        <dbReference type="ARBA" id="ARBA00023157"/>
    </source>
</evidence>
<dbReference type="InterPro" id="IPR001881">
    <property type="entry name" value="EGF-like_Ca-bd_dom"/>
</dbReference>